<dbReference type="EMBL" id="JAATIQ010000021">
    <property type="protein sequence ID" value="KAF4399208.1"/>
    <property type="molecule type" value="Genomic_DNA"/>
</dbReference>
<dbReference type="PANTHER" id="PTHR47986">
    <property type="entry name" value="OSJNBA0070M12.3 PROTEIN"/>
    <property type="match status" value="1"/>
</dbReference>
<organism evidence="10 12">
    <name type="scientific">Cannabis sativa</name>
    <name type="common">Hemp</name>
    <name type="synonym">Marijuana</name>
    <dbReference type="NCBI Taxonomy" id="3483"/>
    <lineage>
        <taxon>Eukaryota</taxon>
        <taxon>Viridiplantae</taxon>
        <taxon>Streptophyta</taxon>
        <taxon>Embryophyta</taxon>
        <taxon>Tracheophyta</taxon>
        <taxon>Spermatophyta</taxon>
        <taxon>Magnoliopsida</taxon>
        <taxon>eudicotyledons</taxon>
        <taxon>Gunneridae</taxon>
        <taxon>Pentapetalae</taxon>
        <taxon>rosids</taxon>
        <taxon>fabids</taxon>
        <taxon>Rosales</taxon>
        <taxon>Cannabaceae</taxon>
        <taxon>Cannabis</taxon>
    </lineage>
</organism>
<dbReference type="AlphaFoldDB" id="A0A7J6EUL0"/>
<proteinExistence type="predicted"/>
<evidence type="ECO:0000256" key="7">
    <source>
        <dbReference type="ARBA" id="ARBA00023136"/>
    </source>
</evidence>
<dbReference type="PANTHER" id="PTHR47986:SF10">
    <property type="entry name" value="RECEPTOR-LIKE KINASE TMK4"/>
    <property type="match status" value="1"/>
</dbReference>
<evidence type="ECO:0000256" key="4">
    <source>
        <dbReference type="ARBA" id="ARBA00022729"/>
    </source>
</evidence>
<gene>
    <name evidence="10" type="ORF">F8388_023976</name>
    <name evidence="11" type="ORF">G4B88_022291</name>
</gene>
<evidence type="ECO:0000256" key="9">
    <source>
        <dbReference type="ARBA" id="ARBA00023180"/>
    </source>
</evidence>
<evidence type="ECO:0000313" key="10">
    <source>
        <dbReference type="EMBL" id="KAF4362124.1"/>
    </source>
</evidence>
<evidence type="ECO:0000313" key="13">
    <source>
        <dbReference type="Proteomes" id="UP000583929"/>
    </source>
</evidence>
<keyword evidence="6" id="KW-1133">Transmembrane helix</keyword>
<dbReference type="Proteomes" id="UP000525078">
    <property type="component" value="Unassembled WGS sequence"/>
</dbReference>
<evidence type="ECO:0000256" key="6">
    <source>
        <dbReference type="ARBA" id="ARBA00022989"/>
    </source>
</evidence>
<dbReference type="InterPro" id="IPR001611">
    <property type="entry name" value="Leu-rich_rpt"/>
</dbReference>
<keyword evidence="9" id="KW-0325">Glycoprotein</keyword>
<keyword evidence="2" id="KW-0433">Leucine-rich repeat</keyword>
<dbReference type="GO" id="GO:0016020">
    <property type="term" value="C:membrane"/>
    <property type="evidence" value="ECO:0007669"/>
    <property type="project" value="UniProtKB-SubCell"/>
</dbReference>
<dbReference type="InterPro" id="IPR032675">
    <property type="entry name" value="LRR_dom_sf"/>
</dbReference>
<dbReference type="Pfam" id="PF00560">
    <property type="entry name" value="LRR_1"/>
    <property type="match status" value="1"/>
</dbReference>
<dbReference type="Proteomes" id="UP000583929">
    <property type="component" value="Unassembled WGS sequence"/>
</dbReference>
<evidence type="ECO:0000256" key="8">
    <source>
        <dbReference type="ARBA" id="ARBA00023170"/>
    </source>
</evidence>
<sequence>MFGTIPDIFGSFPNLQDVRLSYNNLTGVLPPSFAGSVIRNLWLNNQQMGLSGTIEVLANMTSLYQVWLHKNLFTGPIPDLSNLDTLFDLQLRDNLLTGIVPNSLSSIPSLKNITLANNKLQGPMPSFPKSVTNVELDGTNSFCKSTPGPCDPQVMALLQGAEDLGYPTVLANSWKNNDACSDWSFVICDSDGNVITVNFKKQGFLGKISPAFANLDGVFA</sequence>
<keyword evidence="5" id="KW-0677">Repeat</keyword>
<evidence type="ECO:0000256" key="1">
    <source>
        <dbReference type="ARBA" id="ARBA00004167"/>
    </source>
</evidence>
<comment type="caution">
    <text evidence="10">The sequence shown here is derived from an EMBL/GenBank/DDBJ whole genome shotgun (WGS) entry which is preliminary data.</text>
</comment>
<accession>A0A7J6EUL0</accession>
<dbReference type="SUPFAM" id="SSF52058">
    <property type="entry name" value="L domain-like"/>
    <property type="match status" value="1"/>
</dbReference>
<keyword evidence="3" id="KW-0812">Transmembrane</keyword>
<keyword evidence="13" id="KW-1185">Reference proteome</keyword>
<dbReference type="EMBL" id="JAATIP010000186">
    <property type="protein sequence ID" value="KAF4362124.1"/>
    <property type="molecule type" value="Genomic_DNA"/>
</dbReference>
<protein>
    <submittedName>
        <fullName evidence="10">Uncharacterized protein</fullName>
    </submittedName>
</protein>
<name>A0A7J6EUL0_CANSA</name>
<keyword evidence="4" id="KW-0732">Signal</keyword>
<reference evidence="12 13" key="1">
    <citation type="journal article" date="2020" name="bioRxiv">
        <title>Sequence and annotation of 42 cannabis genomes reveals extensive copy number variation in cannabinoid synthesis and pathogen resistance genes.</title>
        <authorList>
            <person name="Mckernan K.J."/>
            <person name="Helbert Y."/>
            <person name="Kane L.T."/>
            <person name="Ebling H."/>
            <person name="Zhang L."/>
            <person name="Liu B."/>
            <person name="Eaton Z."/>
            <person name="Mclaughlin S."/>
            <person name="Kingan S."/>
            <person name="Baybayan P."/>
            <person name="Concepcion G."/>
            <person name="Jordan M."/>
            <person name="Riva A."/>
            <person name="Barbazuk W."/>
            <person name="Harkins T."/>
        </authorList>
    </citation>
    <scope>NUCLEOTIDE SEQUENCE [LARGE SCALE GENOMIC DNA]</scope>
    <source>
        <strain evidence="12 13">cv. Jamaican Lion 4</strain>
        <strain evidence="11">Father</strain>
        <strain evidence="10">Mother</strain>
        <tissue evidence="10">Leaf</tissue>
    </source>
</reference>
<dbReference type="InterPro" id="IPR052422">
    <property type="entry name" value="Auxin_Ser/Thr_Kinase"/>
</dbReference>
<comment type="subcellular location">
    <subcellularLocation>
        <location evidence="1">Membrane</location>
        <topology evidence="1">Single-pass membrane protein</topology>
    </subcellularLocation>
</comment>
<evidence type="ECO:0000313" key="12">
    <source>
        <dbReference type="Proteomes" id="UP000525078"/>
    </source>
</evidence>
<keyword evidence="7" id="KW-0472">Membrane</keyword>
<keyword evidence="8" id="KW-0675">Receptor</keyword>
<evidence type="ECO:0000256" key="5">
    <source>
        <dbReference type="ARBA" id="ARBA00022737"/>
    </source>
</evidence>
<evidence type="ECO:0000313" key="11">
    <source>
        <dbReference type="EMBL" id="KAF4399208.1"/>
    </source>
</evidence>
<dbReference type="Gene3D" id="3.80.10.10">
    <property type="entry name" value="Ribonuclease Inhibitor"/>
    <property type="match status" value="2"/>
</dbReference>
<evidence type="ECO:0000256" key="2">
    <source>
        <dbReference type="ARBA" id="ARBA00022614"/>
    </source>
</evidence>
<evidence type="ECO:0000256" key="3">
    <source>
        <dbReference type="ARBA" id="ARBA00022692"/>
    </source>
</evidence>